<dbReference type="InterPro" id="IPR045795">
    <property type="entry name" value="SLT_4"/>
</dbReference>
<feature type="domain" description="Transglycosylase SLT" evidence="1">
    <location>
        <begin position="52"/>
        <end position="236"/>
    </location>
</feature>
<evidence type="ECO:0000313" key="3">
    <source>
        <dbReference type="Proteomes" id="UP001596492"/>
    </source>
</evidence>
<evidence type="ECO:0000259" key="1">
    <source>
        <dbReference type="Pfam" id="PF19489"/>
    </source>
</evidence>
<dbReference type="InterPro" id="IPR023346">
    <property type="entry name" value="Lysozyme-like_dom_sf"/>
</dbReference>
<dbReference type="Gene3D" id="1.10.530.10">
    <property type="match status" value="1"/>
</dbReference>
<reference evidence="3" key="1">
    <citation type="journal article" date="2019" name="Int. J. Syst. Evol. Microbiol.">
        <title>The Global Catalogue of Microorganisms (GCM) 10K type strain sequencing project: providing services to taxonomists for standard genome sequencing and annotation.</title>
        <authorList>
            <consortium name="The Broad Institute Genomics Platform"/>
            <consortium name="The Broad Institute Genome Sequencing Center for Infectious Disease"/>
            <person name="Wu L."/>
            <person name="Ma J."/>
        </authorList>
    </citation>
    <scope>NUCLEOTIDE SEQUENCE [LARGE SCALE GENOMIC DNA]</scope>
    <source>
        <strain evidence="3">CCUG 51308</strain>
    </source>
</reference>
<accession>A0ABW2IHS9</accession>
<dbReference type="SUPFAM" id="SSF53955">
    <property type="entry name" value="Lysozyme-like"/>
    <property type="match status" value="1"/>
</dbReference>
<comment type="caution">
    <text evidence="2">The sequence shown here is derived from an EMBL/GenBank/DDBJ whole genome shotgun (WGS) entry which is preliminary data.</text>
</comment>
<dbReference type="EMBL" id="JBHTBR010000002">
    <property type="protein sequence ID" value="MFC7290676.1"/>
    <property type="molecule type" value="Genomic_DNA"/>
</dbReference>
<proteinExistence type="predicted"/>
<dbReference type="Pfam" id="PF19489">
    <property type="entry name" value="SLT_4"/>
    <property type="match status" value="1"/>
</dbReference>
<evidence type="ECO:0000313" key="2">
    <source>
        <dbReference type="EMBL" id="MFC7290676.1"/>
    </source>
</evidence>
<gene>
    <name evidence="2" type="ORF">ACFQS8_03530</name>
</gene>
<name>A0ABW2IHS9_9PROT</name>
<protein>
    <submittedName>
        <fullName evidence="2">Transglycosylase SLT domain-containing protein</fullName>
    </submittedName>
</protein>
<organism evidence="2 3">
    <name type="scientific">Hirschia litorea</name>
    <dbReference type="NCBI Taxonomy" id="1199156"/>
    <lineage>
        <taxon>Bacteria</taxon>
        <taxon>Pseudomonadati</taxon>
        <taxon>Pseudomonadota</taxon>
        <taxon>Alphaproteobacteria</taxon>
        <taxon>Hyphomonadales</taxon>
        <taxon>Hyphomonadaceae</taxon>
        <taxon>Hirschia</taxon>
    </lineage>
</organism>
<dbReference type="Proteomes" id="UP001596492">
    <property type="component" value="Unassembled WGS sequence"/>
</dbReference>
<dbReference type="RefSeq" id="WP_382165765.1">
    <property type="nucleotide sequence ID" value="NZ_JBHTBR010000002.1"/>
</dbReference>
<keyword evidence="3" id="KW-1185">Reference proteome</keyword>
<sequence>MNILNAEAYRFGVFLFFVFALKNAPSCKIDTMHNVLQLTKKMTPMKRLAPTIAICAAMFMSACATRAPAQTDNACKFLGENKAWYRALRSSSKKWGAPIGLQLAIIKQESSFDHNAKPARGKRRLLGILAGKRPSSAYGYAQALDGTWNEYQQSTGNRGADRDDFDDATDFIGWYVSNTGKRTGISQYNYRGHYLAYHEGAGGYLRGSYKSKKWLIEVANRVHNDATKYENQVQGCKKKLKKRWFF</sequence>